<gene>
    <name evidence="4" type="ORF">E5347_07765</name>
</gene>
<evidence type="ECO:0000313" key="4">
    <source>
        <dbReference type="EMBL" id="TGY42697.1"/>
    </source>
</evidence>
<dbReference type="InterPro" id="IPR009057">
    <property type="entry name" value="Homeodomain-like_sf"/>
</dbReference>
<dbReference type="GO" id="GO:0006355">
    <property type="term" value="P:regulation of DNA-templated transcription"/>
    <property type="evidence" value="ECO:0007669"/>
    <property type="project" value="UniProtKB-ARBA"/>
</dbReference>
<dbReference type="PROSITE" id="PS50977">
    <property type="entry name" value="HTH_TETR_2"/>
    <property type="match status" value="1"/>
</dbReference>
<feature type="domain" description="HTH tetR-type" evidence="3">
    <location>
        <begin position="8"/>
        <end position="68"/>
    </location>
</feature>
<dbReference type="AlphaFoldDB" id="A0A4S2DKC9"/>
<dbReference type="PANTHER" id="PTHR30328">
    <property type="entry name" value="TRANSCRIPTIONAL REPRESSOR"/>
    <property type="match status" value="1"/>
</dbReference>
<dbReference type="InterPro" id="IPR050109">
    <property type="entry name" value="HTH-type_TetR-like_transc_reg"/>
</dbReference>
<dbReference type="RefSeq" id="WP_136006131.1">
    <property type="nucleotide sequence ID" value="NZ_SRYR01000002.1"/>
</dbReference>
<dbReference type="Proteomes" id="UP000306888">
    <property type="component" value="Unassembled WGS sequence"/>
</dbReference>
<accession>A0A4S2DKC9</accession>
<evidence type="ECO:0000256" key="1">
    <source>
        <dbReference type="ARBA" id="ARBA00023125"/>
    </source>
</evidence>
<comment type="caution">
    <text evidence="4">The sequence shown here is derived from an EMBL/GenBank/DDBJ whole genome shotgun (WGS) entry which is preliminary data.</text>
</comment>
<dbReference type="SUPFAM" id="SSF46689">
    <property type="entry name" value="Homeodomain-like"/>
    <property type="match status" value="1"/>
</dbReference>
<dbReference type="Gene3D" id="1.10.357.10">
    <property type="entry name" value="Tetracycline Repressor, domain 2"/>
    <property type="match status" value="1"/>
</dbReference>
<dbReference type="EMBL" id="SRYR01000002">
    <property type="protein sequence ID" value="TGY42697.1"/>
    <property type="molecule type" value="Genomic_DNA"/>
</dbReference>
<feature type="DNA-binding region" description="H-T-H motif" evidence="2">
    <location>
        <begin position="31"/>
        <end position="50"/>
    </location>
</feature>
<name>A0A4S2DKC9_9CLOT</name>
<evidence type="ECO:0000256" key="2">
    <source>
        <dbReference type="PROSITE-ProRule" id="PRU00335"/>
    </source>
</evidence>
<dbReference type="OrthoDB" id="9780939at2"/>
<dbReference type="PANTHER" id="PTHR30328:SF54">
    <property type="entry name" value="HTH-TYPE TRANSCRIPTIONAL REPRESSOR SCO4008"/>
    <property type="match status" value="1"/>
</dbReference>
<dbReference type="Gene3D" id="1.10.10.60">
    <property type="entry name" value="Homeodomain-like"/>
    <property type="match status" value="1"/>
</dbReference>
<organism evidence="4 5">
    <name type="scientific">Clostridium sartagoforme</name>
    <dbReference type="NCBI Taxonomy" id="84031"/>
    <lineage>
        <taxon>Bacteria</taxon>
        <taxon>Bacillati</taxon>
        <taxon>Bacillota</taxon>
        <taxon>Clostridia</taxon>
        <taxon>Eubacteriales</taxon>
        <taxon>Clostridiaceae</taxon>
        <taxon>Clostridium</taxon>
    </lineage>
</organism>
<dbReference type="SUPFAM" id="SSF48498">
    <property type="entry name" value="Tetracyclin repressor-like, C-terminal domain"/>
    <property type="match status" value="1"/>
</dbReference>
<dbReference type="Pfam" id="PF00440">
    <property type="entry name" value="TetR_N"/>
    <property type="match status" value="1"/>
</dbReference>
<dbReference type="GO" id="GO:0003677">
    <property type="term" value="F:DNA binding"/>
    <property type="evidence" value="ECO:0007669"/>
    <property type="project" value="UniProtKB-UniRule"/>
</dbReference>
<dbReference type="PRINTS" id="PR00455">
    <property type="entry name" value="HTHTETR"/>
</dbReference>
<evidence type="ECO:0000313" key="5">
    <source>
        <dbReference type="Proteomes" id="UP000306888"/>
    </source>
</evidence>
<protein>
    <submittedName>
        <fullName evidence="4">TetR/AcrR family transcriptional regulator</fullName>
    </submittedName>
</protein>
<dbReference type="InterPro" id="IPR001647">
    <property type="entry name" value="HTH_TetR"/>
</dbReference>
<sequence length="202" mass="23897">MKKEKKTEITKEKIIVAAIEEFGTKGYINSSLNNICNNFKISKGLIYHNFKNKDDLYLVCVRRCFLEVTEYLKAQNIGSDLHRYMELRLKFFSKYPLYARIFFEAILQTPSKLINEIKEIKSDFDELNKSIYRSALQNLTLRNDVTEKDALEYYEIMQEMFNGYFSSSAYSNSDFTILISDHEEKLRKILNFMLYGIAKEEE</sequence>
<keyword evidence="1 2" id="KW-0238">DNA-binding</keyword>
<proteinExistence type="predicted"/>
<dbReference type="InterPro" id="IPR036271">
    <property type="entry name" value="Tet_transcr_reg_TetR-rel_C_sf"/>
</dbReference>
<reference evidence="4 5" key="1">
    <citation type="submission" date="2019-04" db="EMBL/GenBank/DDBJ databases">
        <title>Microbes associate with the intestines of laboratory mice.</title>
        <authorList>
            <person name="Navarre W."/>
            <person name="Wong E."/>
            <person name="Huang K."/>
            <person name="Tropini C."/>
            <person name="Ng K."/>
            <person name="Yu B."/>
        </authorList>
    </citation>
    <scope>NUCLEOTIDE SEQUENCE [LARGE SCALE GENOMIC DNA]</scope>
    <source>
        <strain evidence="4 5">NM50_B9-20</strain>
    </source>
</reference>
<evidence type="ECO:0000259" key="3">
    <source>
        <dbReference type="PROSITE" id="PS50977"/>
    </source>
</evidence>
<keyword evidence="5" id="KW-1185">Reference proteome</keyword>